<evidence type="ECO:0008006" key="12">
    <source>
        <dbReference type="Google" id="ProtNLM"/>
    </source>
</evidence>
<sequence>MDALTTQIRNLYAEASEQDRLKIQEDLRILQTSFDNDWDLVIRMASGSMQLPLLQIGSSLSLFATLSSSPEPLSVDTLSTITKAAPRLLSRLLRAMAAFGLIDQPHADSFSANRTTRTLSNEHISGAIKHCYDVHLPTAYVFPAWLKEKMYQNITSNKDLPFHKALDTKLTPFEWMKAHPEQMKSLGHVMAMQRESSWTDSFPVEKEIGEFQPTLDSAILVDVGGGFGQQALSFSQKYGSNPGTVIVQDIPATLASAPELPGIVFQEHDFFTEQQVKEAKFYYLRHILHDWSDEECIRILKKIIPAMGIESRVVIDEVVLSDEKLPWQAAYMDLTMMISLGGGERTRKEYEIILEASGLEILQIHPYDAKMQSKRRAVPKASAAGWFNAADVWTRSSIHDTSLPLNCAPFHSAHYRILYLLSGLPARTSYLDAQEHGSKDGQHQQGDRMGGYISKFSALIWSKKEIRILILGLDNAGKTTLLYRLKIGEVVTTIPTIGFNVESVTYKNLNFNVWDLGGQTSIRPYWRCYYANTAAVIFVIDSTDIDRLSTASEELSAMLNEEELRDAALLVFANKQDQPGAKGAGEISEALRLGELKDRNWSIVACSAVDGRGVDEGMDWLVQTVNSEN</sequence>
<dbReference type="GO" id="GO:0046872">
    <property type="term" value="F:metal ion binding"/>
    <property type="evidence" value="ECO:0007669"/>
    <property type="project" value="UniProtKB-KW"/>
</dbReference>
<evidence type="ECO:0000256" key="2">
    <source>
        <dbReference type="ARBA" id="ARBA00022679"/>
    </source>
</evidence>
<dbReference type="PROSITE" id="PS51683">
    <property type="entry name" value="SAM_OMT_II"/>
    <property type="match status" value="1"/>
</dbReference>
<evidence type="ECO:0000256" key="4">
    <source>
        <dbReference type="ARBA" id="ARBA00022741"/>
    </source>
</evidence>
<dbReference type="SUPFAM" id="SSF46785">
    <property type="entry name" value="Winged helix' DNA-binding domain"/>
    <property type="match status" value="1"/>
</dbReference>
<dbReference type="InterPro" id="IPR005225">
    <property type="entry name" value="Small_GTP-bd"/>
</dbReference>
<dbReference type="Gene3D" id="1.10.10.10">
    <property type="entry name" value="Winged helix-like DNA-binding domain superfamily/Winged helix DNA-binding domain"/>
    <property type="match status" value="1"/>
</dbReference>
<keyword evidence="2" id="KW-0808">Transferase</keyword>
<dbReference type="PROSITE" id="PS51417">
    <property type="entry name" value="ARF"/>
    <property type="match status" value="1"/>
</dbReference>
<dbReference type="PRINTS" id="PR00328">
    <property type="entry name" value="SAR1GTPBP"/>
</dbReference>
<keyword evidence="5 6" id="KW-0342">GTP-binding</keyword>
<evidence type="ECO:0000256" key="1">
    <source>
        <dbReference type="ARBA" id="ARBA00022603"/>
    </source>
</evidence>
<dbReference type="Gene3D" id="3.40.50.150">
    <property type="entry name" value="Vaccinia Virus protein VP39"/>
    <property type="match status" value="1"/>
</dbReference>
<dbReference type="AlphaFoldDB" id="A0AAN6LV95"/>
<keyword evidence="7" id="KW-0479">Metal-binding</keyword>
<dbReference type="Pfam" id="PF00891">
    <property type="entry name" value="Methyltransf_2"/>
    <property type="match status" value="1"/>
</dbReference>
<evidence type="ECO:0000256" key="6">
    <source>
        <dbReference type="PIRSR" id="PIRSR606689-1"/>
    </source>
</evidence>
<evidence type="ECO:0000256" key="5">
    <source>
        <dbReference type="ARBA" id="ARBA00023134"/>
    </source>
</evidence>
<feature type="binding site" evidence="7">
    <location>
        <position position="496"/>
    </location>
    <ligand>
        <name>Mg(2+)</name>
        <dbReference type="ChEBI" id="CHEBI:18420"/>
    </ligand>
</feature>
<reference evidence="10 11" key="1">
    <citation type="submission" date="2021-02" db="EMBL/GenBank/DDBJ databases">
        <title>Genome assembly of Pseudopithomyces chartarum.</title>
        <authorList>
            <person name="Jauregui R."/>
            <person name="Singh J."/>
            <person name="Voisey C."/>
        </authorList>
    </citation>
    <scope>NUCLEOTIDE SEQUENCE [LARGE SCALE GENOMIC DNA]</scope>
    <source>
        <strain evidence="10 11">AGR01</strain>
    </source>
</reference>
<dbReference type="Pfam" id="PF00025">
    <property type="entry name" value="Arf"/>
    <property type="match status" value="1"/>
</dbReference>
<protein>
    <recommendedName>
        <fullName evidence="12">O-methyltransferase</fullName>
    </recommendedName>
</protein>
<dbReference type="SMART" id="SM00178">
    <property type="entry name" value="SAR"/>
    <property type="match status" value="1"/>
</dbReference>
<dbReference type="InterPro" id="IPR016461">
    <property type="entry name" value="COMT-like"/>
</dbReference>
<dbReference type="Gene3D" id="3.40.50.300">
    <property type="entry name" value="P-loop containing nucleotide triphosphate hydrolases"/>
    <property type="match status" value="1"/>
</dbReference>
<evidence type="ECO:0000256" key="3">
    <source>
        <dbReference type="ARBA" id="ARBA00022691"/>
    </source>
</evidence>
<feature type="domain" description="O-methyltransferase C-terminal" evidence="8">
    <location>
        <begin position="203"/>
        <end position="358"/>
    </location>
</feature>
<evidence type="ECO:0000256" key="7">
    <source>
        <dbReference type="PIRSR" id="PIRSR606689-2"/>
    </source>
</evidence>
<dbReference type="FunFam" id="3.40.50.300:FF:000624">
    <property type="entry name" value="ADP-ribosylation factor 1"/>
    <property type="match status" value="1"/>
</dbReference>
<feature type="binding site" evidence="7">
    <location>
        <position position="479"/>
    </location>
    <ligand>
        <name>Mg(2+)</name>
        <dbReference type="ChEBI" id="CHEBI:18420"/>
    </ligand>
</feature>
<gene>
    <name evidence="10" type="ORF">GRF29_112g1121754</name>
</gene>
<dbReference type="InterPro" id="IPR006689">
    <property type="entry name" value="Small_GTPase_ARF/SAR"/>
</dbReference>
<feature type="binding site" evidence="6">
    <location>
        <position position="518"/>
    </location>
    <ligand>
        <name>GTP</name>
        <dbReference type="ChEBI" id="CHEBI:37565"/>
    </ligand>
</feature>
<feature type="domain" description="O-methyltransferase dimerisation" evidence="9">
    <location>
        <begin position="45"/>
        <end position="118"/>
    </location>
</feature>
<evidence type="ECO:0000259" key="9">
    <source>
        <dbReference type="Pfam" id="PF08100"/>
    </source>
</evidence>
<dbReference type="InterPro" id="IPR036390">
    <property type="entry name" value="WH_DNA-bd_sf"/>
</dbReference>
<dbReference type="SMART" id="SM00175">
    <property type="entry name" value="RAB"/>
    <property type="match status" value="1"/>
</dbReference>
<dbReference type="InterPro" id="IPR012967">
    <property type="entry name" value="COMT_dimerisation"/>
</dbReference>
<dbReference type="Proteomes" id="UP001280581">
    <property type="component" value="Unassembled WGS sequence"/>
</dbReference>
<evidence type="ECO:0000259" key="8">
    <source>
        <dbReference type="Pfam" id="PF00891"/>
    </source>
</evidence>
<evidence type="ECO:0000313" key="10">
    <source>
        <dbReference type="EMBL" id="KAK3203385.1"/>
    </source>
</evidence>
<evidence type="ECO:0000313" key="11">
    <source>
        <dbReference type="Proteomes" id="UP001280581"/>
    </source>
</evidence>
<dbReference type="SUPFAM" id="SSF53335">
    <property type="entry name" value="S-adenosyl-L-methionine-dependent methyltransferases"/>
    <property type="match status" value="1"/>
</dbReference>
<keyword evidence="1" id="KW-0489">Methyltransferase</keyword>
<dbReference type="SMART" id="SM00177">
    <property type="entry name" value="ARF"/>
    <property type="match status" value="1"/>
</dbReference>
<dbReference type="PANTHER" id="PTHR43712">
    <property type="entry name" value="PUTATIVE (AFU_ORTHOLOGUE AFUA_4G14580)-RELATED"/>
    <property type="match status" value="1"/>
</dbReference>
<dbReference type="GO" id="GO:0003924">
    <property type="term" value="F:GTPase activity"/>
    <property type="evidence" value="ECO:0007669"/>
    <property type="project" value="InterPro"/>
</dbReference>
<keyword evidence="4 6" id="KW-0547">Nucleotide-binding</keyword>
<dbReference type="EMBL" id="WVTA01000011">
    <property type="protein sequence ID" value="KAK3203385.1"/>
    <property type="molecule type" value="Genomic_DNA"/>
</dbReference>
<dbReference type="InterPro" id="IPR036388">
    <property type="entry name" value="WH-like_DNA-bd_sf"/>
</dbReference>
<proteinExistence type="predicted"/>
<dbReference type="InterPro" id="IPR027417">
    <property type="entry name" value="P-loop_NTPase"/>
</dbReference>
<dbReference type="InterPro" id="IPR001077">
    <property type="entry name" value="COMT_C"/>
</dbReference>
<name>A0AAN6LV95_9PLEO</name>
<dbReference type="GO" id="GO:0008171">
    <property type="term" value="F:O-methyltransferase activity"/>
    <property type="evidence" value="ECO:0007669"/>
    <property type="project" value="InterPro"/>
</dbReference>
<dbReference type="SUPFAM" id="SSF52540">
    <property type="entry name" value="P-loop containing nucleoside triphosphate hydrolases"/>
    <property type="match status" value="1"/>
</dbReference>
<accession>A0AAN6LV95</accession>
<dbReference type="CDD" id="cd04151">
    <property type="entry name" value="Arl1"/>
    <property type="match status" value="1"/>
</dbReference>
<organism evidence="10 11">
    <name type="scientific">Pseudopithomyces chartarum</name>
    <dbReference type="NCBI Taxonomy" id="1892770"/>
    <lineage>
        <taxon>Eukaryota</taxon>
        <taxon>Fungi</taxon>
        <taxon>Dikarya</taxon>
        <taxon>Ascomycota</taxon>
        <taxon>Pezizomycotina</taxon>
        <taxon>Dothideomycetes</taxon>
        <taxon>Pleosporomycetidae</taxon>
        <taxon>Pleosporales</taxon>
        <taxon>Massarineae</taxon>
        <taxon>Didymosphaeriaceae</taxon>
        <taxon>Pseudopithomyces</taxon>
    </lineage>
</organism>
<comment type="caution">
    <text evidence="10">The sequence shown here is derived from an EMBL/GenBank/DDBJ whole genome shotgun (WGS) entry which is preliminary data.</text>
</comment>
<keyword evidence="7" id="KW-0460">Magnesium</keyword>
<keyword evidence="11" id="KW-1185">Reference proteome</keyword>
<dbReference type="NCBIfam" id="TIGR00231">
    <property type="entry name" value="small_GTP"/>
    <property type="match status" value="1"/>
</dbReference>
<dbReference type="PANTHER" id="PTHR43712:SF1">
    <property type="entry name" value="HYPOTHETICAL O-METHYLTRANSFERASE (EUROFUNG)-RELATED"/>
    <property type="match status" value="1"/>
</dbReference>
<feature type="binding site" evidence="6">
    <location>
        <begin position="472"/>
        <end position="479"/>
    </location>
    <ligand>
        <name>GTP</name>
        <dbReference type="ChEBI" id="CHEBI:37565"/>
    </ligand>
</feature>
<keyword evidence="3" id="KW-0949">S-adenosyl-L-methionine</keyword>
<dbReference type="Pfam" id="PF08100">
    <property type="entry name" value="Dimerisation"/>
    <property type="match status" value="1"/>
</dbReference>
<feature type="binding site" evidence="6">
    <location>
        <begin position="574"/>
        <end position="577"/>
    </location>
    <ligand>
        <name>GTP</name>
        <dbReference type="ChEBI" id="CHEBI:37565"/>
    </ligand>
</feature>
<dbReference type="GO" id="GO:0005525">
    <property type="term" value="F:GTP binding"/>
    <property type="evidence" value="ECO:0007669"/>
    <property type="project" value="UniProtKB-KW"/>
</dbReference>
<dbReference type="InterPro" id="IPR029063">
    <property type="entry name" value="SAM-dependent_MTases_sf"/>
</dbReference>
<dbReference type="GO" id="GO:0046983">
    <property type="term" value="F:protein dimerization activity"/>
    <property type="evidence" value="ECO:0007669"/>
    <property type="project" value="InterPro"/>
</dbReference>
<dbReference type="GO" id="GO:0032259">
    <property type="term" value="P:methylation"/>
    <property type="evidence" value="ECO:0007669"/>
    <property type="project" value="UniProtKB-KW"/>
</dbReference>